<evidence type="ECO:0000256" key="3">
    <source>
        <dbReference type="ARBA" id="ARBA00023172"/>
    </source>
</evidence>
<evidence type="ECO:0000256" key="4">
    <source>
        <dbReference type="PIRSR" id="PIRSR606118-50"/>
    </source>
</evidence>
<organism evidence="7 8">
    <name type="scientific">Salinicola corii</name>
    <dbReference type="NCBI Taxonomy" id="2606937"/>
    <lineage>
        <taxon>Bacteria</taxon>
        <taxon>Pseudomonadati</taxon>
        <taxon>Pseudomonadota</taxon>
        <taxon>Gammaproteobacteria</taxon>
        <taxon>Oceanospirillales</taxon>
        <taxon>Halomonadaceae</taxon>
        <taxon>Salinicola</taxon>
    </lineage>
</organism>
<keyword evidence="1" id="KW-0229">DNA integration</keyword>
<evidence type="ECO:0000256" key="5">
    <source>
        <dbReference type="SAM" id="MobiDB-lite"/>
    </source>
</evidence>
<dbReference type="FunFam" id="3.40.50.1390:FF:000010">
    <property type="entry name" value="Recombinase resolvase family"/>
    <property type="match status" value="1"/>
</dbReference>
<dbReference type="Gene3D" id="3.40.50.1390">
    <property type="entry name" value="Resolvase, N-terminal catalytic domain"/>
    <property type="match status" value="1"/>
</dbReference>
<keyword evidence="2" id="KW-0238">DNA-binding</keyword>
<evidence type="ECO:0000313" key="8">
    <source>
        <dbReference type="Proteomes" id="UP000466024"/>
    </source>
</evidence>
<reference evidence="7 8" key="1">
    <citation type="submission" date="2019-08" db="EMBL/GenBank/DDBJ databases">
        <title>Bioinformatics analysis of the strain L3 and L5.</title>
        <authorList>
            <person name="Li X."/>
        </authorList>
    </citation>
    <scope>NUCLEOTIDE SEQUENCE [LARGE SCALE GENOMIC DNA]</scope>
    <source>
        <strain evidence="7 8">L3</strain>
    </source>
</reference>
<dbReference type="PROSITE" id="PS00398">
    <property type="entry name" value="RECOMBINASES_2"/>
    <property type="match status" value="1"/>
</dbReference>
<dbReference type="PANTHER" id="PTHR30461:SF25">
    <property type="entry name" value="RESOLVASE-RELATED"/>
    <property type="match status" value="1"/>
</dbReference>
<keyword evidence="8" id="KW-1185">Reference proteome</keyword>
<dbReference type="InterPro" id="IPR036162">
    <property type="entry name" value="Resolvase-like_N_sf"/>
</dbReference>
<dbReference type="InterPro" id="IPR006118">
    <property type="entry name" value="Recombinase_CS"/>
</dbReference>
<dbReference type="CDD" id="cd03767">
    <property type="entry name" value="SR_Res_par"/>
    <property type="match status" value="1"/>
</dbReference>
<feature type="active site" description="O-(5'-phospho-DNA)-serine intermediate" evidence="4">
    <location>
        <position position="10"/>
    </location>
</feature>
<dbReference type="SMART" id="SM00857">
    <property type="entry name" value="Resolvase"/>
    <property type="match status" value="1"/>
</dbReference>
<dbReference type="EMBL" id="VTPX01000021">
    <property type="protein sequence ID" value="KAA0015470.1"/>
    <property type="molecule type" value="Genomic_DNA"/>
</dbReference>
<keyword evidence="3" id="KW-0233">DNA recombination</keyword>
<name>A0A640W6J5_9GAMM</name>
<feature type="domain" description="Resolvase/invertase-type recombinase catalytic" evidence="6">
    <location>
        <begin position="2"/>
        <end position="157"/>
    </location>
</feature>
<evidence type="ECO:0000256" key="2">
    <source>
        <dbReference type="ARBA" id="ARBA00023125"/>
    </source>
</evidence>
<proteinExistence type="predicted"/>
<feature type="region of interest" description="Disordered" evidence="5">
    <location>
        <begin position="142"/>
        <end position="166"/>
    </location>
</feature>
<dbReference type="GO" id="GO:0003677">
    <property type="term" value="F:DNA binding"/>
    <property type="evidence" value="ECO:0007669"/>
    <property type="project" value="UniProtKB-KW"/>
</dbReference>
<dbReference type="InterPro" id="IPR050639">
    <property type="entry name" value="SSR_resolvase"/>
</dbReference>
<dbReference type="Proteomes" id="UP000466024">
    <property type="component" value="Unassembled WGS sequence"/>
</dbReference>
<dbReference type="GO" id="GO:0000150">
    <property type="term" value="F:DNA strand exchange activity"/>
    <property type="evidence" value="ECO:0007669"/>
    <property type="project" value="InterPro"/>
</dbReference>
<evidence type="ECO:0000256" key="1">
    <source>
        <dbReference type="ARBA" id="ARBA00022908"/>
    </source>
</evidence>
<dbReference type="GO" id="GO:0015074">
    <property type="term" value="P:DNA integration"/>
    <property type="evidence" value="ECO:0007669"/>
    <property type="project" value="UniProtKB-KW"/>
</dbReference>
<dbReference type="InterPro" id="IPR006119">
    <property type="entry name" value="Resolv_N"/>
</dbReference>
<dbReference type="Pfam" id="PF00239">
    <property type="entry name" value="Resolvase"/>
    <property type="match status" value="1"/>
</dbReference>
<gene>
    <name evidence="7" type="ORF">F0A16_20485</name>
</gene>
<evidence type="ECO:0000313" key="7">
    <source>
        <dbReference type="EMBL" id="KAA0015470.1"/>
    </source>
</evidence>
<protein>
    <submittedName>
        <fullName evidence="7">Serine recombinase</fullName>
    </submittedName>
</protein>
<dbReference type="PANTHER" id="PTHR30461">
    <property type="entry name" value="DNA-INVERTASE FROM LAMBDOID PROPHAGE"/>
    <property type="match status" value="1"/>
</dbReference>
<comment type="caution">
    <text evidence="7">The sequence shown here is derived from an EMBL/GenBank/DDBJ whole genome shotgun (WGS) entry which is preliminary data.</text>
</comment>
<sequence length="210" mass="23381">MFVRAYLRGSTAEQDAQRARQQLVDFAGQHNVPIASWYVENASGASANRIELRRLLEDAHPGDVILVEAIDRLSRLDRDDWRELRAQLDAKGLRVVALDLPTSHLALSPAAADDFTARVLDAVNGMMLDTLAAVARKDYEDRRRRQRQGIEKAKGEGKYQGRQKDMSKRQRIAALLQSTHADGRGYSIRDVASIIGCSTSTVKTVKRDGP</sequence>
<dbReference type="PROSITE" id="PS51736">
    <property type="entry name" value="RECOMBINASES_3"/>
    <property type="match status" value="1"/>
</dbReference>
<accession>A0A640W6J5</accession>
<dbReference type="RefSeq" id="WP_149437751.1">
    <property type="nucleotide sequence ID" value="NZ_VTPX01000021.1"/>
</dbReference>
<dbReference type="SUPFAM" id="SSF53041">
    <property type="entry name" value="Resolvase-like"/>
    <property type="match status" value="1"/>
</dbReference>
<evidence type="ECO:0000259" key="6">
    <source>
        <dbReference type="PROSITE" id="PS51736"/>
    </source>
</evidence>
<dbReference type="AlphaFoldDB" id="A0A640W6J5"/>